<dbReference type="SUPFAM" id="SSF55811">
    <property type="entry name" value="Nudix"/>
    <property type="match status" value="1"/>
</dbReference>
<reference evidence="4 5" key="1">
    <citation type="submission" date="2020-08" db="EMBL/GenBank/DDBJ databases">
        <title>Genomic Encyclopedia of Type Strains, Phase IV (KMG-IV): sequencing the most valuable type-strain genomes for metagenomic binning, comparative biology and taxonomic classification.</title>
        <authorList>
            <person name="Goeker M."/>
        </authorList>
    </citation>
    <scope>NUCLEOTIDE SEQUENCE [LARGE SCALE GENOMIC DNA]</scope>
    <source>
        <strain evidence="4 5">DSM 27939</strain>
    </source>
</reference>
<dbReference type="PANTHER" id="PTHR43046">
    <property type="entry name" value="GDP-MANNOSE MANNOSYL HYDROLASE"/>
    <property type="match status" value="1"/>
</dbReference>
<dbReference type="GO" id="GO:0016787">
    <property type="term" value="F:hydrolase activity"/>
    <property type="evidence" value="ECO:0007669"/>
    <property type="project" value="UniProtKB-KW"/>
</dbReference>
<sequence>MTDIRLHLGGLKFSVRVVIVCIRNGKLLANTEQGIGFWYLPGGALATDEDVRRCAEREWLEETGVLPGQMRLLGIVENFFGPAHRRQHEIGFYFHMDPPAELPDEPFSVLDDANVLSEWIPVDEIESRPVYPLALRELLGGDSGAVRHIVNREDLA</sequence>
<proteinExistence type="predicted"/>
<name>A0A7W8JV06_9DEIO</name>
<dbReference type="InterPro" id="IPR000086">
    <property type="entry name" value="NUDIX_hydrolase_dom"/>
</dbReference>
<evidence type="ECO:0000259" key="3">
    <source>
        <dbReference type="PROSITE" id="PS51462"/>
    </source>
</evidence>
<protein>
    <submittedName>
        <fullName evidence="4">8-oxo-dGTP pyrophosphatase MutT (NUDIX family)</fullName>
    </submittedName>
</protein>
<dbReference type="InterPro" id="IPR015797">
    <property type="entry name" value="NUDIX_hydrolase-like_dom_sf"/>
</dbReference>
<evidence type="ECO:0000256" key="2">
    <source>
        <dbReference type="ARBA" id="ARBA00022801"/>
    </source>
</evidence>
<dbReference type="EMBL" id="JACHFL010000002">
    <property type="protein sequence ID" value="MBB5362139.1"/>
    <property type="molecule type" value="Genomic_DNA"/>
</dbReference>
<dbReference type="Pfam" id="PF00293">
    <property type="entry name" value="NUDIX"/>
    <property type="match status" value="1"/>
</dbReference>
<evidence type="ECO:0000256" key="1">
    <source>
        <dbReference type="ARBA" id="ARBA00001946"/>
    </source>
</evidence>
<keyword evidence="2" id="KW-0378">Hydrolase</keyword>
<dbReference type="RefSeq" id="WP_184128458.1">
    <property type="nucleotide sequence ID" value="NZ_JACHFL010000002.1"/>
</dbReference>
<evidence type="ECO:0000313" key="5">
    <source>
        <dbReference type="Proteomes" id="UP000552709"/>
    </source>
</evidence>
<evidence type="ECO:0000313" key="4">
    <source>
        <dbReference type="EMBL" id="MBB5362139.1"/>
    </source>
</evidence>
<keyword evidence="5" id="KW-1185">Reference proteome</keyword>
<gene>
    <name evidence="4" type="ORF">HNQ08_001224</name>
</gene>
<dbReference type="Gene3D" id="3.90.79.10">
    <property type="entry name" value="Nucleoside Triphosphate Pyrophosphohydrolase"/>
    <property type="match status" value="1"/>
</dbReference>
<feature type="domain" description="Nudix hydrolase" evidence="3">
    <location>
        <begin position="10"/>
        <end position="142"/>
    </location>
</feature>
<accession>A0A7W8JV06</accession>
<comment type="cofactor">
    <cofactor evidence="1">
        <name>Mg(2+)</name>
        <dbReference type="ChEBI" id="CHEBI:18420"/>
    </cofactor>
</comment>
<comment type="caution">
    <text evidence="4">The sequence shown here is derived from an EMBL/GenBank/DDBJ whole genome shotgun (WGS) entry which is preliminary data.</text>
</comment>
<dbReference type="PROSITE" id="PS51462">
    <property type="entry name" value="NUDIX"/>
    <property type="match status" value="1"/>
</dbReference>
<dbReference type="PANTHER" id="PTHR43046:SF16">
    <property type="entry name" value="ADP-RIBOSE PYROPHOSPHATASE YJHB-RELATED"/>
    <property type="match status" value="1"/>
</dbReference>
<organism evidence="4 5">
    <name type="scientific">Deinococcus humi</name>
    <dbReference type="NCBI Taxonomy" id="662880"/>
    <lineage>
        <taxon>Bacteria</taxon>
        <taxon>Thermotogati</taxon>
        <taxon>Deinococcota</taxon>
        <taxon>Deinococci</taxon>
        <taxon>Deinococcales</taxon>
        <taxon>Deinococcaceae</taxon>
        <taxon>Deinococcus</taxon>
    </lineage>
</organism>
<dbReference type="CDD" id="cd04688">
    <property type="entry name" value="NUDIX_Hydrolase"/>
    <property type="match status" value="1"/>
</dbReference>
<dbReference type="AlphaFoldDB" id="A0A7W8JV06"/>
<dbReference type="Proteomes" id="UP000552709">
    <property type="component" value="Unassembled WGS sequence"/>
</dbReference>